<sequence length="188" mass="21813">MKKIYTALSLGIVLFCKSQQIFPLATKSNELPANSYIKDIDNQLPAFEGEWKGNWNNKTLIIIFKKFKNYDTISQKNPYYIDLLYGRFQVRETNGKILFDNLLDQDTNSKIQGLFITVNGNYQLLYMDPDLCNKVGLVTIGFTESSKTELKLRYKDYPQNLDSKCFYYGKPADQHPEPLPKEIILTKQ</sequence>
<evidence type="ECO:0000313" key="3">
    <source>
        <dbReference type="Proteomes" id="UP001634154"/>
    </source>
</evidence>
<comment type="caution">
    <text evidence="2">The sequence shown here is derived from an EMBL/GenBank/DDBJ whole genome shotgun (WGS) entry which is preliminary data.</text>
</comment>
<dbReference type="EMBL" id="JBJXVJ010000001">
    <property type="protein sequence ID" value="MFN1216088.1"/>
    <property type="molecule type" value="Genomic_DNA"/>
</dbReference>
<accession>A0ABW9JYC8</accession>
<proteinExistence type="predicted"/>
<evidence type="ECO:0000313" key="2">
    <source>
        <dbReference type="EMBL" id="MFN1216088.1"/>
    </source>
</evidence>
<dbReference type="RefSeq" id="WP_409355783.1">
    <property type="nucleotide sequence ID" value="NZ_JBJXVJ010000001.1"/>
</dbReference>
<dbReference type="Proteomes" id="UP001634154">
    <property type="component" value="Unassembled WGS sequence"/>
</dbReference>
<keyword evidence="3" id="KW-1185">Reference proteome</keyword>
<evidence type="ECO:0000259" key="1">
    <source>
        <dbReference type="Pfam" id="PF20448"/>
    </source>
</evidence>
<dbReference type="InterPro" id="IPR046551">
    <property type="entry name" value="DUF6705"/>
</dbReference>
<feature type="domain" description="DUF6705" evidence="1">
    <location>
        <begin position="1"/>
        <end position="149"/>
    </location>
</feature>
<name>A0ABW9JYC8_9FLAO</name>
<gene>
    <name evidence="2" type="ORF">ACKW6Q_03790</name>
</gene>
<organism evidence="2 3">
    <name type="scientific">Chryseobacterium kwangjuense</name>
    <dbReference type="NCBI Taxonomy" id="267125"/>
    <lineage>
        <taxon>Bacteria</taxon>
        <taxon>Pseudomonadati</taxon>
        <taxon>Bacteroidota</taxon>
        <taxon>Flavobacteriia</taxon>
        <taxon>Flavobacteriales</taxon>
        <taxon>Weeksellaceae</taxon>
        <taxon>Chryseobacterium group</taxon>
        <taxon>Chryseobacterium</taxon>
    </lineage>
</organism>
<reference evidence="2 3" key="1">
    <citation type="submission" date="2024-12" db="EMBL/GenBank/DDBJ databases">
        <title>Draft genome sequence of Chryseobacterium kwangjuense AG447.</title>
        <authorList>
            <person name="Cheptsov V.S."/>
            <person name="Belov A."/>
            <person name="Zavarzina A.G."/>
        </authorList>
    </citation>
    <scope>NUCLEOTIDE SEQUENCE [LARGE SCALE GENOMIC DNA]</scope>
    <source>
        <strain evidence="2 3">AG447</strain>
    </source>
</reference>
<dbReference type="Pfam" id="PF20448">
    <property type="entry name" value="DUF6705"/>
    <property type="match status" value="1"/>
</dbReference>
<protein>
    <submittedName>
        <fullName evidence="2">DUF6705 family protein</fullName>
    </submittedName>
</protein>